<protein>
    <recommendedName>
        <fullName evidence="5">Potassium transporter Trk</fullName>
    </recommendedName>
</protein>
<dbReference type="Proteomes" id="UP000276055">
    <property type="component" value="Unassembled WGS sequence"/>
</dbReference>
<dbReference type="EMBL" id="RBIR01000007">
    <property type="protein sequence ID" value="RKR15582.1"/>
    <property type="molecule type" value="Genomic_DNA"/>
</dbReference>
<reference evidence="3 4" key="1">
    <citation type="submission" date="2018-10" db="EMBL/GenBank/DDBJ databases">
        <title>Genomic Encyclopedia of Type Strains, Phase IV (KMG-IV): sequencing the most valuable type-strain genomes for metagenomic binning, comparative biology and taxonomic classification.</title>
        <authorList>
            <person name="Goeker M."/>
        </authorList>
    </citation>
    <scope>NUCLEOTIDE SEQUENCE [LARGE SCALE GENOMIC DNA]</scope>
    <source>
        <strain evidence="3 4">DSM 25586</strain>
    </source>
</reference>
<feature type="transmembrane region" description="Helical" evidence="2">
    <location>
        <begin position="37"/>
        <end position="59"/>
    </location>
</feature>
<gene>
    <name evidence="3" type="ORF">C8D78_3105</name>
</gene>
<feature type="transmembrane region" description="Helical" evidence="2">
    <location>
        <begin position="71"/>
        <end position="93"/>
    </location>
</feature>
<comment type="caution">
    <text evidence="3">The sequence shown here is derived from an EMBL/GenBank/DDBJ whole genome shotgun (WGS) entry which is preliminary data.</text>
</comment>
<keyword evidence="2" id="KW-0472">Membrane</keyword>
<accession>A0A495EFD4</accession>
<feature type="region of interest" description="Disordered" evidence="1">
    <location>
        <begin position="1"/>
        <end position="26"/>
    </location>
</feature>
<dbReference type="AlphaFoldDB" id="A0A495EFD4"/>
<organism evidence="3 4">
    <name type="scientific">Arthrobacter oryzae</name>
    <dbReference type="NCBI Taxonomy" id="409290"/>
    <lineage>
        <taxon>Bacteria</taxon>
        <taxon>Bacillati</taxon>
        <taxon>Actinomycetota</taxon>
        <taxon>Actinomycetes</taxon>
        <taxon>Micrococcales</taxon>
        <taxon>Micrococcaceae</taxon>
        <taxon>Arthrobacter</taxon>
    </lineage>
</organism>
<dbReference type="RefSeq" id="WP_244208433.1">
    <property type="nucleotide sequence ID" value="NZ_RBIR01000007.1"/>
</dbReference>
<keyword evidence="2" id="KW-0812">Transmembrane</keyword>
<name>A0A495EFD4_9MICC</name>
<evidence type="ECO:0000256" key="1">
    <source>
        <dbReference type="SAM" id="MobiDB-lite"/>
    </source>
</evidence>
<sequence>MSSHETPGTAGNDPLGEPVPGGVPARREVTVRRAPKYVPFLILGGLVGVAAAAIIAFALPGDASYDASSVFGFFMILCAAGGVILGAVAALVLDRVSVRRAERAVVEPVPDSVSDADDDGNRI</sequence>
<evidence type="ECO:0008006" key="5">
    <source>
        <dbReference type="Google" id="ProtNLM"/>
    </source>
</evidence>
<evidence type="ECO:0000313" key="4">
    <source>
        <dbReference type="Proteomes" id="UP000276055"/>
    </source>
</evidence>
<keyword evidence="2" id="KW-1133">Transmembrane helix</keyword>
<evidence type="ECO:0000256" key="2">
    <source>
        <dbReference type="SAM" id="Phobius"/>
    </source>
</evidence>
<evidence type="ECO:0000313" key="3">
    <source>
        <dbReference type="EMBL" id="RKR15582.1"/>
    </source>
</evidence>
<proteinExistence type="predicted"/>